<protein>
    <submittedName>
        <fullName evidence="2">Uncharacterized protein</fullName>
    </submittedName>
</protein>
<feature type="compositionally biased region" description="Low complexity" evidence="1">
    <location>
        <begin position="24"/>
        <end position="38"/>
    </location>
</feature>
<keyword evidence="3" id="KW-1185">Reference proteome</keyword>
<proteinExistence type="predicted"/>
<dbReference type="RefSeq" id="WP_284196393.1">
    <property type="nucleotide sequence ID" value="NZ_BSOG01000002.1"/>
</dbReference>
<evidence type="ECO:0000313" key="2">
    <source>
        <dbReference type="EMBL" id="GLR13286.1"/>
    </source>
</evidence>
<reference evidence="3" key="1">
    <citation type="journal article" date="2019" name="Int. J. Syst. Evol. Microbiol.">
        <title>The Global Catalogue of Microorganisms (GCM) 10K type strain sequencing project: providing services to taxonomists for standard genome sequencing and annotation.</title>
        <authorList>
            <consortium name="The Broad Institute Genomics Platform"/>
            <consortium name="The Broad Institute Genome Sequencing Center for Infectious Disease"/>
            <person name="Wu L."/>
            <person name="Ma J."/>
        </authorList>
    </citation>
    <scope>NUCLEOTIDE SEQUENCE [LARGE SCALE GENOMIC DNA]</scope>
    <source>
        <strain evidence="3">NBRC 110044</strain>
    </source>
</reference>
<accession>A0ABQ5YFD1</accession>
<dbReference type="Proteomes" id="UP001156706">
    <property type="component" value="Unassembled WGS sequence"/>
</dbReference>
<organism evidence="2 3">
    <name type="scientific">Chitinimonas prasina</name>
    <dbReference type="NCBI Taxonomy" id="1434937"/>
    <lineage>
        <taxon>Bacteria</taxon>
        <taxon>Pseudomonadati</taxon>
        <taxon>Pseudomonadota</taxon>
        <taxon>Betaproteobacteria</taxon>
        <taxon>Neisseriales</taxon>
        <taxon>Chitinibacteraceae</taxon>
        <taxon>Chitinimonas</taxon>
    </lineage>
</organism>
<evidence type="ECO:0000256" key="1">
    <source>
        <dbReference type="SAM" id="MobiDB-lite"/>
    </source>
</evidence>
<sequence length="54" mass="5546">MIEIIIATVINLLTAVTPLAAPAEAQAKEQQAAPQAAALSTKSDQPQPIINPAI</sequence>
<gene>
    <name evidence="2" type="ORF">GCM10007907_20760</name>
</gene>
<evidence type="ECO:0000313" key="3">
    <source>
        <dbReference type="Proteomes" id="UP001156706"/>
    </source>
</evidence>
<dbReference type="EMBL" id="BSOG01000002">
    <property type="protein sequence ID" value="GLR13286.1"/>
    <property type="molecule type" value="Genomic_DNA"/>
</dbReference>
<comment type="caution">
    <text evidence="2">The sequence shown here is derived from an EMBL/GenBank/DDBJ whole genome shotgun (WGS) entry which is preliminary data.</text>
</comment>
<name>A0ABQ5YFD1_9NEIS</name>
<feature type="region of interest" description="Disordered" evidence="1">
    <location>
        <begin position="24"/>
        <end position="54"/>
    </location>
</feature>